<dbReference type="Gene3D" id="2.60.40.10">
    <property type="entry name" value="Immunoglobulins"/>
    <property type="match status" value="1"/>
</dbReference>
<sequence>MIHMYDFLANKDIPRISGQKPKRYYIRLEYKTTGNDSLSGSTDLFYVRTAEGIPGQVRNLKLNGSKTNLHTKEYAVFPITWDEPSVKKGQIIGYKIRWKLSKLHFDIFVVEQCGKSYEIKVFSHNERYKAFVSAKTIVGYGAETELAFGASVAVATLDAGTMTAVVLSFFCTAIFSS</sequence>
<dbReference type="InterPro" id="IPR036116">
    <property type="entry name" value="FN3_sf"/>
</dbReference>
<gene>
    <name evidence="1" type="primary">Acey_s0514.g2771</name>
    <name evidence="1" type="ORF">Y032_0514g2771</name>
</gene>
<dbReference type="CDD" id="cd00063">
    <property type="entry name" value="FN3"/>
    <property type="match status" value="1"/>
</dbReference>
<accession>A0A016WUE2</accession>
<dbReference type="InterPro" id="IPR013783">
    <property type="entry name" value="Ig-like_fold"/>
</dbReference>
<reference evidence="2" key="1">
    <citation type="journal article" date="2015" name="Nat. Genet.">
        <title>The genome and transcriptome of the zoonotic hookworm Ancylostoma ceylanicum identify infection-specific gene families.</title>
        <authorList>
            <person name="Schwarz E.M."/>
            <person name="Hu Y."/>
            <person name="Antoshechkin I."/>
            <person name="Miller M.M."/>
            <person name="Sternberg P.W."/>
            <person name="Aroian R.V."/>
        </authorList>
    </citation>
    <scope>NUCLEOTIDE SEQUENCE</scope>
    <source>
        <strain evidence="2">HY135</strain>
    </source>
</reference>
<dbReference type="Proteomes" id="UP000024635">
    <property type="component" value="Unassembled WGS sequence"/>
</dbReference>
<organism evidence="1 2">
    <name type="scientific">Ancylostoma ceylanicum</name>
    <dbReference type="NCBI Taxonomy" id="53326"/>
    <lineage>
        <taxon>Eukaryota</taxon>
        <taxon>Metazoa</taxon>
        <taxon>Ecdysozoa</taxon>
        <taxon>Nematoda</taxon>
        <taxon>Chromadorea</taxon>
        <taxon>Rhabditida</taxon>
        <taxon>Rhabditina</taxon>
        <taxon>Rhabditomorpha</taxon>
        <taxon>Strongyloidea</taxon>
        <taxon>Ancylostomatidae</taxon>
        <taxon>Ancylostomatinae</taxon>
        <taxon>Ancylostoma</taxon>
    </lineage>
</organism>
<proteinExistence type="predicted"/>
<evidence type="ECO:0008006" key="3">
    <source>
        <dbReference type="Google" id="ProtNLM"/>
    </source>
</evidence>
<protein>
    <recommendedName>
        <fullName evidence="3">Fibronectin type-III domain-containing protein</fullName>
    </recommendedName>
</protein>
<name>A0A016WUE2_9BILA</name>
<evidence type="ECO:0000313" key="1">
    <source>
        <dbReference type="EMBL" id="EYC42872.1"/>
    </source>
</evidence>
<dbReference type="InterPro" id="IPR003961">
    <property type="entry name" value="FN3_dom"/>
</dbReference>
<keyword evidence="2" id="KW-1185">Reference proteome</keyword>
<evidence type="ECO:0000313" key="2">
    <source>
        <dbReference type="Proteomes" id="UP000024635"/>
    </source>
</evidence>
<comment type="caution">
    <text evidence="1">The sequence shown here is derived from an EMBL/GenBank/DDBJ whole genome shotgun (WGS) entry which is preliminary data.</text>
</comment>
<dbReference type="EMBL" id="JARK01000114">
    <property type="protein sequence ID" value="EYC42872.1"/>
    <property type="molecule type" value="Genomic_DNA"/>
</dbReference>
<dbReference type="SUPFAM" id="SSF49265">
    <property type="entry name" value="Fibronectin type III"/>
    <property type="match status" value="1"/>
</dbReference>
<dbReference type="AlphaFoldDB" id="A0A016WUE2"/>